<sequence>MNGAALNGSGAYPMWLPPVPPRSDSRTVEPQEFMVPFVPKVVQQPRDVRDYDLNFRDLVPYDDTVTNATVTVEPAGLTTDKHVTHPRVKVWLEGSVAGAAHKVTVVAHTAGGRAIEADMQVRIKER</sequence>
<reference evidence="2" key="1">
    <citation type="journal article" date="2019" name="Int. J. Syst. Evol. Microbiol.">
        <title>The Global Catalogue of Microorganisms (GCM) 10K type strain sequencing project: providing services to taxonomists for standard genome sequencing and annotation.</title>
        <authorList>
            <consortium name="The Broad Institute Genomics Platform"/>
            <consortium name="The Broad Institute Genome Sequencing Center for Infectious Disease"/>
            <person name="Wu L."/>
            <person name="Ma J."/>
        </authorList>
    </citation>
    <scope>NUCLEOTIDE SEQUENCE [LARGE SCALE GENOMIC DNA]</scope>
    <source>
        <strain evidence="2">KCTC 23314</strain>
    </source>
</reference>
<evidence type="ECO:0008006" key="3">
    <source>
        <dbReference type="Google" id="ProtNLM"/>
    </source>
</evidence>
<comment type="caution">
    <text evidence="1">The sequence shown here is derived from an EMBL/GenBank/DDBJ whole genome shotgun (WGS) entry which is preliminary data.</text>
</comment>
<dbReference type="Proteomes" id="UP000626210">
    <property type="component" value="Unassembled WGS sequence"/>
</dbReference>
<dbReference type="EMBL" id="BMYK01000002">
    <property type="protein sequence ID" value="GHC72554.1"/>
    <property type="molecule type" value="Genomic_DNA"/>
</dbReference>
<gene>
    <name evidence="1" type="ORF">GCM10007320_08510</name>
</gene>
<proteinExistence type="predicted"/>
<accession>A0ABQ3FX23</accession>
<name>A0ABQ3FX23_9BURK</name>
<protein>
    <recommendedName>
        <fullName evidence="3">Ig-like domain-containing protein</fullName>
    </recommendedName>
</protein>
<organism evidence="1 2">
    <name type="scientific">Pseudorhodoferax aquiterrae</name>
    <dbReference type="NCBI Taxonomy" id="747304"/>
    <lineage>
        <taxon>Bacteria</taxon>
        <taxon>Pseudomonadati</taxon>
        <taxon>Pseudomonadota</taxon>
        <taxon>Betaproteobacteria</taxon>
        <taxon>Burkholderiales</taxon>
        <taxon>Comamonadaceae</taxon>
    </lineage>
</organism>
<evidence type="ECO:0000313" key="2">
    <source>
        <dbReference type="Proteomes" id="UP000626210"/>
    </source>
</evidence>
<dbReference type="Pfam" id="PF23148">
    <property type="entry name" value="Gp77"/>
    <property type="match status" value="1"/>
</dbReference>
<dbReference type="RefSeq" id="WP_189685718.1">
    <property type="nucleotide sequence ID" value="NZ_BMYK01000002.1"/>
</dbReference>
<keyword evidence="2" id="KW-1185">Reference proteome</keyword>
<evidence type="ECO:0000313" key="1">
    <source>
        <dbReference type="EMBL" id="GHC72554.1"/>
    </source>
</evidence>
<dbReference type="InterPro" id="IPR056928">
    <property type="entry name" value="Gp77-like"/>
</dbReference>